<reference evidence="1 2" key="1">
    <citation type="journal article" date="2019" name="Commun. Biol.">
        <title>The bagworm genome reveals a unique fibroin gene that provides high tensile strength.</title>
        <authorList>
            <person name="Kono N."/>
            <person name="Nakamura H."/>
            <person name="Ohtoshi R."/>
            <person name="Tomita M."/>
            <person name="Numata K."/>
            <person name="Arakawa K."/>
        </authorList>
    </citation>
    <scope>NUCLEOTIDE SEQUENCE [LARGE SCALE GENOMIC DNA]</scope>
</reference>
<evidence type="ECO:0000313" key="2">
    <source>
        <dbReference type="Proteomes" id="UP000299102"/>
    </source>
</evidence>
<protein>
    <submittedName>
        <fullName evidence="1">Uncharacterized protein</fullName>
    </submittedName>
</protein>
<organism evidence="1 2">
    <name type="scientific">Eumeta variegata</name>
    <name type="common">Bagworm moth</name>
    <name type="synonym">Eumeta japonica</name>
    <dbReference type="NCBI Taxonomy" id="151549"/>
    <lineage>
        <taxon>Eukaryota</taxon>
        <taxon>Metazoa</taxon>
        <taxon>Ecdysozoa</taxon>
        <taxon>Arthropoda</taxon>
        <taxon>Hexapoda</taxon>
        <taxon>Insecta</taxon>
        <taxon>Pterygota</taxon>
        <taxon>Neoptera</taxon>
        <taxon>Endopterygota</taxon>
        <taxon>Lepidoptera</taxon>
        <taxon>Glossata</taxon>
        <taxon>Ditrysia</taxon>
        <taxon>Tineoidea</taxon>
        <taxon>Psychidae</taxon>
        <taxon>Oiketicinae</taxon>
        <taxon>Eumeta</taxon>
    </lineage>
</organism>
<sequence>MCATWDFKENIHATSSCRLHRDAFSQSATQKPLARPVMKMKAARGCARALPSRAGAAANSTPTHWS</sequence>
<proteinExistence type="predicted"/>
<dbReference type="Proteomes" id="UP000299102">
    <property type="component" value="Unassembled WGS sequence"/>
</dbReference>
<comment type="caution">
    <text evidence="1">The sequence shown here is derived from an EMBL/GenBank/DDBJ whole genome shotgun (WGS) entry which is preliminary data.</text>
</comment>
<evidence type="ECO:0000313" key="1">
    <source>
        <dbReference type="EMBL" id="GBP84759.1"/>
    </source>
</evidence>
<gene>
    <name evidence="1" type="ORF">EVAR_67317_1</name>
</gene>
<dbReference type="EMBL" id="BGZK01001696">
    <property type="protein sequence ID" value="GBP84759.1"/>
    <property type="molecule type" value="Genomic_DNA"/>
</dbReference>
<keyword evidence="2" id="KW-1185">Reference proteome</keyword>
<accession>A0A4C1ZCU3</accession>
<name>A0A4C1ZCU3_EUMVA</name>
<dbReference type="AlphaFoldDB" id="A0A4C1ZCU3"/>